<accession>A0AAQ3TX87</accession>
<protein>
    <submittedName>
        <fullName evidence="1">Uncharacterized protein</fullName>
    </submittedName>
</protein>
<keyword evidence="2" id="KW-1185">Reference proteome</keyword>
<dbReference type="PANTHER" id="PTHR48258">
    <property type="entry name" value="DUF4218 DOMAIN-CONTAINING PROTEIN-RELATED"/>
    <property type="match status" value="1"/>
</dbReference>
<dbReference type="EMBL" id="CP144750">
    <property type="protein sequence ID" value="WVZ79897.1"/>
    <property type="molecule type" value="Genomic_DNA"/>
</dbReference>
<name>A0AAQ3TX87_PASNO</name>
<proteinExistence type="predicted"/>
<gene>
    <name evidence="1" type="ORF">U9M48_027422</name>
</gene>
<reference evidence="1 2" key="1">
    <citation type="submission" date="2024-02" db="EMBL/GenBank/DDBJ databases">
        <title>High-quality chromosome-scale genome assembly of Pensacola bahiagrass (Paspalum notatum Flugge var. saurae).</title>
        <authorList>
            <person name="Vega J.M."/>
            <person name="Podio M."/>
            <person name="Orjuela J."/>
            <person name="Siena L.A."/>
            <person name="Pessino S.C."/>
            <person name="Combes M.C."/>
            <person name="Mariac C."/>
            <person name="Albertini E."/>
            <person name="Pupilli F."/>
            <person name="Ortiz J.P.A."/>
            <person name="Leblanc O."/>
        </authorList>
    </citation>
    <scope>NUCLEOTIDE SEQUENCE [LARGE SCALE GENOMIC DNA]</scope>
    <source>
        <strain evidence="1">R1</strain>
        <tissue evidence="1">Leaf</tissue>
    </source>
</reference>
<organism evidence="1 2">
    <name type="scientific">Paspalum notatum var. saurae</name>
    <dbReference type="NCBI Taxonomy" id="547442"/>
    <lineage>
        <taxon>Eukaryota</taxon>
        <taxon>Viridiplantae</taxon>
        <taxon>Streptophyta</taxon>
        <taxon>Embryophyta</taxon>
        <taxon>Tracheophyta</taxon>
        <taxon>Spermatophyta</taxon>
        <taxon>Magnoliopsida</taxon>
        <taxon>Liliopsida</taxon>
        <taxon>Poales</taxon>
        <taxon>Poaceae</taxon>
        <taxon>PACMAD clade</taxon>
        <taxon>Panicoideae</taxon>
        <taxon>Andropogonodae</taxon>
        <taxon>Paspaleae</taxon>
        <taxon>Paspalinae</taxon>
        <taxon>Paspalum</taxon>
    </lineage>
</organism>
<sequence>MHQERNVTESIISTCMDFRHVKARKDLAKICNRPTLELTPSGGKPRAPFCLKPQERKEVLRYMKNFKFPDGYAIGKLIGLKAHDYYIIMERLVPVMFRGYLPDGVWSVLSDLSYFYRQLCAKEIKKEVMEKLEKDVPVLICKMEKKNFSWVL</sequence>
<dbReference type="Proteomes" id="UP001341281">
    <property type="component" value="Chromosome 06"/>
</dbReference>
<evidence type="ECO:0000313" key="2">
    <source>
        <dbReference type="Proteomes" id="UP001341281"/>
    </source>
</evidence>
<evidence type="ECO:0000313" key="1">
    <source>
        <dbReference type="EMBL" id="WVZ79897.1"/>
    </source>
</evidence>
<dbReference type="AlphaFoldDB" id="A0AAQ3TX87"/>
<dbReference type="PANTHER" id="PTHR48258:SF4">
    <property type="entry name" value="DUF4216 DOMAIN-CONTAINING PROTEIN"/>
    <property type="match status" value="1"/>
</dbReference>